<name>A0A9X1T914_9HYPH</name>
<dbReference type="AlphaFoldDB" id="A0A9X1T914"/>
<organism evidence="2 3">
    <name type="scientific">Rhizobium quercicola</name>
    <dbReference type="NCBI Taxonomy" id="2901226"/>
    <lineage>
        <taxon>Bacteria</taxon>
        <taxon>Pseudomonadati</taxon>
        <taxon>Pseudomonadota</taxon>
        <taxon>Alphaproteobacteria</taxon>
        <taxon>Hyphomicrobiales</taxon>
        <taxon>Rhizobiaceae</taxon>
        <taxon>Rhizobium/Agrobacterium group</taxon>
        <taxon>Rhizobium</taxon>
    </lineage>
</organism>
<keyword evidence="3" id="KW-1185">Reference proteome</keyword>
<dbReference type="RefSeq" id="WP_231816400.1">
    <property type="nucleotide sequence ID" value="NZ_JAJOZR010000015.1"/>
</dbReference>
<evidence type="ECO:0000313" key="2">
    <source>
        <dbReference type="EMBL" id="MCD7111313.1"/>
    </source>
</evidence>
<sequence>MRKHIASPQTLQRMITQFCQVRIAPVAKPRDCQNIQGYMLSLITKHMRPPIDAGRTDWRQIADDCDLRQEMSQALKQAMQPGLDAIERWVRDVGEAEPAPAPSRRTQRTQQGTRTPIADKIARAQHAVKDGPPSRSSRTQRNTASAAAPSRSKPGPNPRPIDPFPEPLFSQGQDPASFQEALSYQIRRFGETYYSLHKAVVRPNETFDKNTLLSWIAGMKTPRTLESLDILSRIEARYRLPQGYFKAKLPHAARAASGHDVGSDIGPAERRRLAWHLPDDFNSLPHSKREEILDWVRRVVITGATDYRRYQAAAVRQRYAIRFPGIAYGGSPSTSHNLFAPVDDTDEDDVTSIEDLDLLSGVIDAPPALAMEMADLISFKTSTLTALGFQRHGVWGEETASQKIEHLGLMFGALAAAPSSAVRGRGVPLSHLTFGMLVFPGIWDWYVQWRERRRGFYTAWEVDMLSVALSLTREGTGWLRQHPELLQRVPPVPGLISQAEIDDARSDWHAACERFFQYARHRSKEIQRVMRVHRDPFEPIMPVLEAASPLAEYRKITEEILQRMPDERRYPRAAAEAVRAFLMLRLGLHLGLRQKNLRQLLLCPRGHFPRSERRLQELKRGELRWNDRERGWEVLIPANAFKNAHSSFFGSKPFRLVLPDLMGLYTHLDAYVERHRSVLLGNARDPETFFVKTVKTISKDAAYDQTTFYEAWRLTIQRYGIYNPYTGRGAIEGLLPHGPHNVRDVLATHILKQTGSYEQASYAIQDTPDMVAKHYGRFLPQDKAALAAKILNQVWQAA</sequence>
<dbReference type="GO" id="GO:0003677">
    <property type="term" value="F:DNA binding"/>
    <property type="evidence" value="ECO:0007669"/>
    <property type="project" value="InterPro"/>
</dbReference>
<dbReference type="GO" id="GO:0006310">
    <property type="term" value="P:DNA recombination"/>
    <property type="evidence" value="ECO:0007669"/>
    <property type="project" value="InterPro"/>
</dbReference>
<proteinExistence type="predicted"/>
<evidence type="ECO:0000256" key="1">
    <source>
        <dbReference type="SAM" id="MobiDB-lite"/>
    </source>
</evidence>
<feature type="compositionally biased region" description="Polar residues" evidence="1">
    <location>
        <begin position="134"/>
        <end position="145"/>
    </location>
</feature>
<accession>A0A9X1T914</accession>
<dbReference type="Proteomes" id="UP001139089">
    <property type="component" value="Unassembled WGS sequence"/>
</dbReference>
<gene>
    <name evidence="2" type="ORF">LRX75_19930</name>
</gene>
<dbReference type="GO" id="GO:0015074">
    <property type="term" value="P:DNA integration"/>
    <property type="evidence" value="ECO:0007669"/>
    <property type="project" value="InterPro"/>
</dbReference>
<comment type="caution">
    <text evidence="2">The sequence shown here is derived from an EMBL/GenBank/DDBJ whole genome shotgun (WGS) entry which is preliminary data.</text>
</comment>
<feature type="region of interest" description="Disordered" evidence="1">
    <location>
        <begin position="95"/>
        <end position="175"/>
    </location>
</feature>
<reference evidence="2" key="1">
    <citation type="submission" date="2021-12" db="EMBL/GenBank/DDBJ databases">
        <authorList>
            <person name="Li Y."/>
        </authorList>
    </citation>
    <scope>NUCLEOTIDE SEQUENCE</scope>
    <source>
        <strain evidence="2">DKSPLA3</strain>
    </source>
</reference>
<evidence type="ECO:0000313" key="3">
    <source>
        <dbReference type="Proteomes" id="UP001139089"/>
    </source>
</evidence>
<dbReference type="InterPro" id="IPR013762">
    <property type="entry name" value="Integrase-like_cat_sf"/>
</dbReference>
<protein>
    <submittedName>
        <fullName evidence="2">Uncharacterized protein</fullName>
    </submittedName>
</protein>
<feature type="compositionally biased region" description="Pro residues" evidence="1">
    <location>
        <begin position="155"/>
        <end position="166"/>
    </location>
</feature>
<dbReference type="EMBL" id="JAJOZR010000015">
    <property type="protein sequence ID" value="MCD7111313.1"/>
    <property type="molecule type" value="Genomic_DNA"/>
</dbReference>
<dbReference type="Gene3D" id="1.10.443.10">
    <property type="entry name" value="Intergrase catalytic core"/>
    <property type="match status" value="1"/>
</dbReference>